<proteinExistence type="predicted"/>
<accession>A0A6J5KSP3</accession>
<gene>
    <name evidence="1" type="ORF">UFOVP53_147</name>
</gene>
<reference evidence="1" key="1">
    <citation type="submission" date="2020-04" db="EMBL/GenBank/DDBJ databases">
        <authorList>
            <person name="Chiriac C."/>
            <person name="Salcher M."/>
            <person name="Ghai R."/>
            <person name="Kavagutti S V."/>
        </authorList>
    </citation>
    <scope>NUCLEOTIDE SEQUENCE</scope>
</reference>
<organism evidence="1">
    <name type="scientific">uncultured Caudovirales phage</name>
    <dbReference type="NCBI Taxonomy" id="2100421"/>
    <lineage>
        <taxon>Viruses</taxon>
        <taxon>Duplodnaviria</taxon>
        <taxon>Heunggongvirae</taxon>
        <taxon>Uroviricota</taxon>
        <taxon>Caudoviricetes</taxon>
        <taxon>Peduoviridae</taxon>
        <taxon>Maltschvirus</taxon>
        <taxon>Maltschvirus maltsch</taxon>
    </lineage>
</organism>
<name>A0A6J5KSP3_9CAUD</name>
<protein>
    <submittedName>
        <fullName evidence="1">Uncharacterized protein</fullName>
    </submittedName>
</protein>
<evidence type="ECO:0000313" key="1">
    <source>
        <dbReference type="EMBL" id="CAB4125474.1"/>
    </source>
</evidence>
<sequence>MKTASSISARAAYLLFTQTLYLFDKGLFPHAGSREISDYVIRWCKIYE</sequence>
<dbReference type="EMBL" id="LR796189">
    <property type="protein sequence ID" value="CAB4125474.1"/>
    <property type="molecule type" value="Genomic_DNA"/>
</dbReference>